<dbReference type="Proteomes" id="UP000179807">
    <property type="component" value="Unassembled WGS sequence"/>
</dbReference>
<organism evidence="2 3">
    <name type="scientific">Tritrichomonas foetus</name>
    <dbReference type="NCBI Taxonomy" id="1144522"/>
    <lineage>
        <taxon>Eukaryota</taxon>
        <taxon>Metamonada</taxon>
        <taxon>Parabasalia</taxon>
        <taxon>Tritrichomonadida</taxon>
        <taxon>Tritrichomonadidae</taxon>
        <taxon>Tritrichomonas</taxon>
    </lineage>
</organism>
<protein>
    <submittedName>
        <fullName evidence="2">Cyclic nucleotide-binding domain containing protein</fullName>
    </submittedName>
</protein>
<comment type="caution">
    <text evidence="2">The sequence shown here is derived from an EMBL/GenBank/DDBJ whole genome shotgun (WGS) entry which is preliminary data.</text>
</comment>
<dbReference type="PANTHER" id="PTHR23011:SF28">
    <property type="entry name" value="CYCLIC NUCLEOTIDE-BINDING DOMAIN CONTAINING PROTEIN"/>
    <property type="match status" value="1"/>
</dbReference>
<sequence length="427" mass="49067">MSHTALSRRLRPKVILVSRKKMSENQNVPTQDDFIKALNVTPSERTQQDIDTIMAIVGKWGDFQKFIHTEQERREVCRRIAYEKYDVNDIVVKQYDEPDGWYLIYTGKCSIYVTVGSDFGHENIPPSVISTLRNALGQDKCFLNVAQKFPSQEFGSTALTKNDVRNASILCDEPSLILRVDPHLYRDTAAWFARTQLEKKATLLSHIPQLQFLRELPPEDAIFTRLAENMIGQKLEINTVIDPLNPLAEGFIVIEEGLMAKQRSVDFSTFKRRDQQGQIKISVTIPTGKHTVRVVTLGPKMMVPDPGQKEYVSYPFSLVVLEPVQCYILKTSDLSSMLLSTHLEKIKSAFRAEPTDNEVIKMYIDKQEAIHWQLFKKKCVKEAREIVKIEKAIMNGQWAIRKPGIPKRIKDHKSLPPMRRDAYESYK</sequence>
<reference evidence="2" key="1">
    <citation type="submission" date="2016-10" db="EMBL/GenBank/DDBJ databases">
        <authorList>
            <person name="Benchimol M."/>
            <person name="Almeida L.G."/>
            <person name="Vasconcelos A.T."/>
            <person name="Perreira-Neves A."/>
            <person name="Rosa I.A."/>
            <person name="Tasca T."/>
            <person name="Bogo M.R."/>
            <person name="de Souza W."/>
        </authorList>
    </citation>
    <scope>NUCLEOTIDE SEQUENCE [LARGE SCALE GENOMIC DNA]</scope>
    <source>
        <strain evidence="2">K</strain>
    </source>
</reference>
<accession>A0A1J4KBP8</accession>
<evidence type="ECO:0000313" key="3">
    <source>
        <dbReference type="Proteomes" id="UP000179807"/>
    </source>
</evidence>
<dbReference type="InterPro" id="IPR000595">
    <property type="entry name" value="cNMP-bd_dom"/>
</dbReference>
<dbReference type="PROSITE" id="PS50042">
    <property type="entry name" value="CNMP_BINDING_3"/>
    <property type="match status" value="1"/>
</dbReference>
<dbReference type="Gene3D" id="2.60.120.10">
    <property type="entry name" value="Jelly Rolls"/>
    <property type="match status" value="1"/>
</dbReference>
<keyword evidence="3" id="KW-1185">Reference proteome</keyword>
<gene>
    <name evidence="2" type="ORF">TRFO_05340</name>
</gene>
<dbReference type="SUPFAM" id="SSF51206">
    <property type="entry name" value="cAMP-binding domain-like"/>
    <property type="match status" value="1"/>
</dbReference>
<dbReference type="GeneID" id="94827137"/>
<dbReference type="EMBL" id="MLAK01000705">
    <property type="protein sequence ID" value="OHT07110.1"/>
    <property type="molecule type" value="Genomic_DNA"/>
</dbReference>
<name>A0A1J4KBP8_9EUKA</name>
<dbReference type="PANTHER" id="PTHR23011">
    <property type="entry name" value="CYCLIC NUCLEOTIDE-BINDING DOMAIN CONTAINING PROTEIN"/>
    <property type="match status" value="1"/>
</dbReference>
<evidence type="ECO:0000313" key="2">
    <source>
        <dbReference type="EMBL" id="OHT07110.1"/>
    </source>
</evidence>
<dbReference type="VEuPathDB" id="TrichDB:TRFO_05340"/>
<dbReference type="InterPro" id="IPR014710">
    <property type="entry name" value="RmlC-like_jellyroll"/>
</dbReference>
<evidence type="ECO:0000259" key="1">
    <source>
        <dbReference type="PROSITE" id="PS50042"/>
    </source>
</evidence>
<dbReference type="InterPro" id="IPR018490">
    <property type="entry name" value="cNMP-bd_dom_sf"/>
</dbReference>
<dbReference type="AlphaFoldDB" id="A0A1J4KBP8"/>
<feature type="domain" description="Cyclic nucleotide-binding" evidence="1">
    <location>
        <begin position="70"/>
        <end position="186"/>
    </location>
</feature>
<dbReference type="RefSeq" id="XP_068360246.1">
    <property type="nucleotide sequence ID" value="XM_068492433.1"/>
</dbReference>
<dbReference type="OrthoDB" id="2021138at2759"/>
<proteinExistence type="predicted"/>